<keyword evidence="1" id="KW-0732">Signal</keyword>
<dbReference type="AlphaFoldDB" id="A0A1Z3NBK5"/>
<sequence>MNRFLKPLLPLLLAATAVSCIKTPELEEEETPSTMAQVQDSLSEAWGSADPLTMSPNDFLLQQTFRKIETGEDRMLLQEGITISKKEERTNDWLYTYLYQTETLSAEGNTQQSTKEDHRSVTKAEPAMEVFTRGQKLKGEVSTMADDLQMSLGFERLIGLAYACQLTDDQKKVCTETLGYDSCEVKCFNLQVSEEMRPAPDLMKTQANCGGLANCTMKVKTVSFDWAAYYKKGETTEKQKVNYSISITPDLPFFSRVTDYCYRALAQAGSQKALVTVCTRLKNYKPGGT</sequence>
<evidence type="ECO:0000313" key="2">
    <source>
        <dbReference type="EMBL" id="ASD64860.1"/>
    </source>
</evidence>
<evidence type="ECO:0000313" key="3">
    <source>
        <dbReference type="Proteomes" id="UP000197003"/>
    </source>
</evidence>
<feature type="signal peptide" evidence="1">
    <location>
        <begin position="1"/>
        <end position="19"/>
    </location>
</feature>
<dbReference type="PROSITE" id="PS51257">
    <property type="entry name" value="PROKAR_LIPOPROTEIN"/>
    <property type="match status" value="1"/>
</dbReference>
<dbReference type="RefSeq" id="WP_088566290.1">
    <property type="nucleotide sequence ID" value="NZ_CP020946.1"/>
</dbReference>
<organism evidence="2 3">
    <name type="scientific">Bdellovibrio bacteriovorus</name>
    <dbReference type="NCBI Taxonomy" id="959"/>
    <lineage>
        <taxon>Bacteria</taxon>
        <taxon>Pseudomonadati</taxon>
        <taxon>Bdellovibrionota</taxon>
        <taxon>Bdellovibrionia</taxon>
        <taxon>Bdellovibrionales</taxon>
        <taxon>Pseudobdellovibrionaceae</taxon>
        <taxon>Bdellovibrio</taxon>
    </lineage>
</organism>
<gene>
    <name evidence="2" type="ORF">B9G79_15465</name>
</gene>
<accession>A0A1Z3NBK5</accession>
<feature type="chain" id="PRO_5012102507" description="Lipoprotein" evidence="1">
    <location>
        <begin position="20"/>
        <end position="289"/>
    </location>
</feature>
<dbReference type="Proteomes" id="UP000197003">
    <property type="component" value="Chromosome"/>
</dbReference>
<proteinExistence type="predicted"/>
<dbReference type="OrthoDB" id="5290185at2"/>
<evidence type="ECO:0008006" key="4">
    <source>
        <dbReference type="Google" id="ProtNLM"/>
    </source>
</evidence>
<reference evidence="2 3" key="1">
    <citation type="submission" date="2017-04" db="EMBL/GenBank/DDBJ databases">
        <title>Whole genome sequence of Bdellovibrio bacteriovorus strain SSB218315.</title>
        <authorList>
            <person name="Oyedara O."/>
            <person name="Rodriguez-Perez M.A."/>
        </authorList>
    </citation>
    <scope>NUCLEOTIDE SEQUENCE [LARGE SCALE GENOMIC DNA]</scope>
    <source>
        <strain evidence="2 3">SSB218315</strain>
    </source>
</reference>
<protein>
    <recommendedName>
        <fullName evidence="4">Lipoprotein</fullName>
    </recommendedName>
</protein>
<evidence type="ECO:0000256" key="1">
    <source>
        <dbReference type="SAM" id="SignalP"/>
    </source>
</evidence>
<name>A0A1Z3NBK5_BDEBC</name>
<dbReference type="EMBL" id="CP020946">
    <property type="protein sequence ID" value="ASD64860.1"/>
    <property type="molecule type" value="Genomic_DNA"/>
</dbReference>